<evidence type="ECO:0000256" key="8">
    <source>
        <dbReference type="ARBA" id="ARBA00043025"/>
    </source>
</evidence>
<name>A0ABR3IJX2_LOXSC</name>
<evidence type="ECO:0000256" key="10">
    <source>
        <dbReference type="ARBA" id="ARBA00049233"/>
    </source>
</evidence>
<dbReference type="Pfam" id="PF01408">
    <property type="entry name" value="GFO_IDH_MocA"/>
    <property type="match status" value="1"/>
</dbReference>
<evidence type="ECO:0000313" key="13">
    <source>
        <dbReference type="EMBL" id="KAL0901357.1"/>
    </source>
</evidence>
<evidence type="ECO:0000256" key="6">
    <source>
        <dbReference type="ARBA" id="ARBA00042926"/>
    </source>
</evidence>
<feature type="domain" description="GFO/IDH/MocA-like oxidoreductase" evidence="12">
    <location>
        <begin position="134"/>
        <end position="247"/>
    </location>
</feature>
<evidence type="ECO:0000313" key="14">
    <source>
        <dbReference type="Proteomes" id="UP001549920"/>
    </source>
</evidence>
<feature type="domain" description="Gfo/Idh/MocA-like oxidoreductase N-terminal" evidence="11">
    <location>
        <begin position="3"/>
        <end position="122"/>
    </location>
</feature>
<evidence type="ECO:0000259" key="11">
    <source>
        <dbReference type="Pfam" id="PF01408"/>
    </source>
</evidence>
<accession>A0ABR3IJX2</accession>
<keyword evidence="2" id="KW-0560">Oxidoreductase</keyword>
<dbReference type="EC" id="1.1.1.179" evidence="4"/>
<comment type="caution">
    <text evidence="13">The sequence shown here is derived from an EMBL/GenBank/DDBJ whole genome shotgun (WGS) entry which is preliminary data.</text>
</comment>
<gene>
    <name evidence="13" type="ORF">ABMA27_006636</name>
</gene>
<dbReference type="Pfam" id="PF22725">
    <property type="entry name" value="GFO_IDH_MocA_C3"/>
    <property type="match status" value="1"/>
</dbReference>
<dbReference type="SUPFAM" id="SSF51735">
    <property type="entry name" value="NAD(P)-binding Rossmann-fold domains"/>
    <property type="match status" value="1"/>
</dbReference>
<comment type="similarity">
    <text evidence="1">Belongs to the Gfo/Idh/MocA family.</text>
</comment>
<keyword evidence="14" id="KW-1185">Reference proteome</keyword>
<evidence type="ECO:0000256" key="9">
    <source>
        <dbReference type="ARBA" id="ARBA00047423"/>
    </source>
</evidence>
<evidence type="ECO:0000259" key="12">
    <source>
        <dbReference type="Pfam" id="PF22725"/>
    </source>
</evidence>
<evidence type="ECO:0000256" key="3">
    <source>
        <dbReference type="ARBA" id="ARBA00038853"/>
    </source>
</evidence>
<organism evidence="13 14">
    <name type="scientific">Loxostege sticticalis</name>
    <name type="common">Beet webworm moth</name>
    <dbReference type="NCBI Taxonomy" id="481309"/>
    <lineage>
        <taxon>Eukaryota</taxon>
        <taxon>Metazoa</taxon>
        <taxon>Ecdysozoa</taxon>
        <taxon>Arthropoda</taxon>
        <taxon>Hexapoda</taxon>
        <taxon>Insecta</taxon>
        <taxon>Pterygota</taxon>
        <taxon>Neoptera</taxon>
        <taxon>Endopterygota</taxon>
        <taxon>Lepidoptera</taxon>
        <taxon>Glossata</taxon>
        <taxon>Ditrysia</taxon>
        <taxon>Pyraloidea</taxon>
        <taxon>Crambidae</taxon>
        <taxon>Pyraustinae</taxon>
        <taxon>Loxostege</taxon>
    </lineage>
</organism>
<reference evidence="13 14" key="1">
    <citation type="submission" date="2024-06" db="EMBL/GenBank/DDBJ databases">
        <title>A chromosome-level genome assembly of beet webworm, Loxostege sticticalis.</title>
        <authorList>
            <person name="Zhang Y."/>
        </authorList>
    </citation>
    <scope>NUCLEOTIDE SEQUENCE [LARGE SCALE GENOMIC DNA]</scope>
    <source>
        <strain evidence="13">AQ026</strain>
        <tissue evidence="13">Whole body</tissue>
    </source>
</reference>
<dbReference type="InterPro" id="IPR055170">
    <property type="entry name" value="GFO_IDH_MocA-like_dom"/>
</dbReference>
<evidence type="ECO:0000256" key="7">
    <source>
        <dbReference type="ARBA" id="ARBA00042988"/>
    </source>
</evidence>
<proteinExistence type="inferred from homology"/>
<evidence type="ECO:0000256" key="5">
    <source>
        <dbReference type="ARBA" id="ARBA00040603"/>
    </source>
</evidence>
<evidence type="ECO:0000256" key="1">
    <source>
        <dbReference type="ARBA" id="ARBA00010928"/>
    </source>
</evidence>
<sequence length="338" mass="38125">MTLRWGIVSAGRISHDFVAAFNSYPNVGDQVIAAVAARDRSRAEEFAKLHKIGKVFDTYTDMAKSKDIDIAYIGSLNHDHYYLSKLFLEHGKHVLCEKPLCLNLKQVQSLVNLSRQKKLFLMEAVWSRFSPVYHALEKEIQDGKLGEVKHVEVNFGIPIEKNERIRQKELGGGALMDIGLYTLQFAQFVYKEEPTKVTAVGNLSDQGVDTIETIILEYTGGRRAVLNVDSTVRLWNKATVVGTKGWVTAEDPFNFPTVLIHVDGTAQEIPLHECKIPYNHINSSGLVYEALEVERCIRAGLVESPRMSHKESLLLAKLEDTVRKQVGVHYDEDDKEFP</sequence>
<dbReference type="InterPro" id="IPR050984">
    <property type="entry name" value="Gfo/Idh/MocA_domain"/>
</dbReference>
<dbReference type="SUPFAM" id="SSF55347">
    <property type="entry name" value="Glyceraldehyde-3-phosphate dehydrogenase-like, C-terminal domain"/>
    <property type="match status" value="1"/>
</dbReference>
<comment type="catalytic activity">
    <reaction evidence="10">
        <text>D-xylose + NADP(+) = D-xylono-1,5-lactone + NADPH + H(+)</text>
        <dbReference type="Rhea" id="RHEA:22000"/>
        <dbReference type="ChEBI" id="CHEBI:15378"/>
        <dbReference type="ChEBI" id="CHEBI:15867"/>
        <dbReference type="ChEBI" id="CHEBI:53455"/>
        <dbReference type="ChEBI" id="CHEBI:57783"/>
        <dbReference type="ChEBI" id="CHEBI:58349"/>
        <dbReference type="EC" id="1.1.1.179"/>
    </reaction>
</comment>
<dbReference type="Gene3D" id="3.30.360.10">
    <property type="entry name" value="Dihydrodipicolinate Reductase, domain 2"/>
    <property type="match status" value="1"/>
</dbReference>
<dbReference type="InterPro" id="IPR036291">
    <property type="entry name" value="NAD(P)-bd_dom_sf"/>
</dbReference>
<dbReference type="PANTHER" id="PTHR22604">
    <property type="entry name" value="OXIDOREDUCTASES"/>
    <property type="match status" value="1"/>
</dbReference>
<dbReference type="Gene3D" id="3.40.50.720">
    <property type="entry name" value="NAD(P)-binding Rossmann-like Domain"/>
    <property type="match status" value="1"/>
</dbReference>
<dbReference type="InterPro" id="IPR000683">
    <property type="entry name" value="Gfo/Idh/MocA-like_OxRdtase_N"/>
</dbReference>
<comment type="catalytic activity">
    <reaction evidence="9">
        <text>(1R,2R)-1,2-dihydrobenzene-1,2-diol + NADP(+) = catechol + NADPH + H(+)</text>
        <dbReference type="Rhea" id="RHEA:16729"/>
        <dbReference type="ChEBI" id="CHEBI:10702"/>
        <dbReference type="ChEBI" id="CHEBI:15378"/>
        <dbReference type="ChEBI" id="CHEBI:18135"/>
        <dbReference type="ChEBI" id="CHEBI:57783"/>
        <dbReference type="ChEBI" id="CHEBI:58349"/>
        <dbReference type="EC" id="1.3.1.20"/>
    </reaction>
</comment>
<dbReference type="Proteomes" id="UP001549920">
    <property type="component" value="Unassembled WGS sequence"/>
</dbReference>
<dbReference type="PANTHER" id="PTHR22604:SF105">
    <property type="entry name" value="TRANS-1,2-DIHYDROBENZENE-1,2-DIOL DEHYDROGENASE"/>
    <property type="match status" value="1"/>
</dbReference>
<evidence type="ECO:0000256" key="4">
    <source>
        <dbReference type="ARBA" id="ARBA00038984"/>
    </source>
</evidence>
<protein>
    <recommendedName>
        <fullName evidence="5">Trans-1,2-dihydrobenzene-1,2-diol dehydrogenase</fullName>
        <ecNumber evidence="4">1.1.1.179</ecNumber>
        <ecNumber evidence="3">1.3.1.20</ecNumber>
    </recommendedName>
    <alternativeName>
        <fullName evidence="8">D-xylose 1-dehydrogenase</fullName>
    </alternativeName>
    <alternativeName>
        <fullName evidence="7">D-xylose-NADP dehydrogenase</fullName>
    </alternativeName>
    <alternativeName>
        <fullName evidence="6">Dimeric dihydrodiol dehydrogenase</fullName>
    </alternativeName>
</protein>
<dbReference type="EC" id="1.3.1.20" evidence="3"/>
<evidence type="ECO:0000256" key="2">
    <source>
        <dbReference type="ARBA" id="ARBA00023002"/>
    </source>
</evidence>
<dbReference type="EMBL" id="JBEUOH010000002">
    <property type="protein sequence ID" value="KAL0901357.1"/>
    <property type="molecule type" value="Genomic_DNA"/>
</dbReference>